<keyword evidence="9 10" id="KW-0998">Cell outer membrane</keyword>
<evidence type="ECO:0000256" key="2">
    <source>
        <dbReference type="ARBA" id="ARBA00022448"/>
    </source>
</evidence>
<evidence type="ECO:0000256" key="8">
    <source>
        <dbReference type="ARBA" id="ARBA00023136"/>
    </source>
</evidence>
<dbReference type="Pfam" id="PF00593">
    <property type="entry name" value="TonB_dep_Rec_b-barrel"/>
    <property type="match status" value="1"/>
</dbReference>
<dbReference type="GO" id="GO:0009279">
    <property type="term" value="C:cell outer membrane"/>
    <property type="evidence" value="ECO:0007669"/>
    <property type="project" value="UniProtKB-SubCell"/>
</dbReference>
<dbReference type="RefSeq" id="WP_127689229.1">
    <property type="nucleotide sequence ID" value="NZ_RZUL01000001.1"/>
</dbReference>
<evidence type="ECO:0000256" key="7">
    <source>
        <dbReference type="ARBA" id="ARBA00023077"/>
    </source>
</evidence>
<keyword evidence="7 11" id="KW-0798">TonB box</keyword>
<protein>
    <submittedName>
        <fullName evidence="15">TonB-dependent receptor</fullName>
    </submittedName>
</protein>
<evidence type="ECO:0000256" key="11">
    <source>
        <dbReference type="RuleBase" id="RU003357"/>
    </source>
</evidence>
<keyword evidence="16" id="KW-1185">Reference proteome</keyword>
<evidence type="ECO:0000259" key="13">
    <source>
        <dbReference type="Pfam" id="PF00593"/>
    </source>
</evidence>
<accession>A0A437JDB8</accession>
<keyword evidence="8 10" id="KW-0472">Membrane</keyword>
<comment type="similarity">
    <text evidence="10 11">Belongs to the TonB-dependent receptor family.</text>
</comment>
<dbReference type="Gene3D" id="2.40.170.20">
    <property type="entry name" value="TonB-dependent receptor, beta-barrel domain"/>
    <property type="match status" value="1"/>
</dbReference>
<dbReference type="OrthoDB" id="9796221at2"/>
<dbReference type="Proteomes" id="UP000282977">
    <property type="component" value="Unassembled WGS sequence"/>
</dbReference>
<evidence type="ECO:0000256" key="6">
    <source>
        <dbReference type="ARBA" id="ARBA00023065"/>
    </source>
</evidence>
<keyword evidence="5 12" id="KW-0732">Signal</keyword>
<dbReference type="Gene3D" id="2.170.130.10">
    <property type="entry name" value="TonB-dependent receptor, plug domain"/>
    <property type="match status" value="1"/>
</dbReference>
<dbReference type="InterPro" id="IPR012910">
    <property type="entry name" value="Plug_dom"/>
</dbReference>
<keyword evidence="4 10" id="KW-0812">Transmembrane</keyword>
<organism evidence="15 16">
    <name type="scientific">Sphingobium algorifonticola</name>
    <dbReference type="NCBI Taxonomy" id="2008318"/>
    <lineage>
        <taxon>Bacteria</taxon>
        <taxon>Pseudomonadati</taxon>
        <taxon>Pseudomonadota</taxon>
        <taxon>Alphaproteobacteria</taxon>
        <taxon>Sphingomonadales</taxon>
        <taxon>Sphingomonadaceae</taxon>
        <taxon>Sphingobium</taxon>
    </lineage>
</organism>
<feature type="chain" id="PRO_5019142701" evidence="12">
    <location>
        <begin position="20"/>
        <end position="644"/>
    </location>
</feature>
<feature type="domain" description="TonB-dependent receptor-like beta-barrel" evidence="13">
    <location>
        <begin position="281"/>
        <end position="617"/>
    </location>
</feature>
<dbReference type="InterPro" id="IPR000531">
    <property type="entry name" value="Beta-barrel_TonB"/>
</dbReference>
<dbReference type="InterPro" id="IPR036942">
    <property type="entry name" value="Beta-barrel_TonB_sf"/>
</dbReference>
<dbReference type="PANTHER" id="PTHR30069">
    <property type="entry name" value="TONB-DEPENDENT OUTER MEMBRANE RECEPTOR"/>
    <property type="match status" value="1"/>
</dbReference>
<feature type="signal peptide" evidence="12">
    <location>
        <begin position="1"/>
        <end position="19"/>
    </location>
</feature>
<evidence type="ECO:0000256" key="10">
    <source>
        <dbReference type="PROSITE-ProRule" id="PRU01360"/>
    </source>
</evidence>
<dbReference type="SUPFAM" id="SSF56935">
    <property type="entry name" value="Porins"/>
    <property type="match status" value="1"/>
</dbReference>
<gene>
    <name evidence="15" type="ORF">ENE74_03545</name>
</gene>
<keyword evidence="3 10" id="KW-1134">Transmembrane beta strand</keyword>
<keyword evidence="6" id="KW-0406">Ion transport</keyword>
<reference evidence="15 16" key="1">
    <citation type="submission" date="2019-01" db="EMBL/GenBank/DDBJ databases">
        <authorList>
            <person name="Chen W.-M."/>
        </authorList>
    </citation>
    <scope>NUCLEOTIDE SEQUENCE [LARGE SCALE GENOMIC DNA]</scope>
    <source>
        <strain evidence="15 16">TLA-22</strain>
    </source>
</reference>
<keyword evidence="15" id="KW-0675">Receptor</keyword>
<dbReference type="GO" id="GO:0015889">
    <property type="term" value="P:cobalamin transport"/>
    <property type="evidence" value="ECO:0007669"/>
    <property type="project" value="TreeGrafter"/>
</dbReference>
<evidence type="ECO:0000256" key="9">
    <source>
        <dbReference type="ARBA" id="ARBA00023237"/>
    </source>
</evidence>
<dbReference type="CDD" id="cd01347">
    <property type="entry name" value="ligand_gated_channel"/>
    <property type="match status" value="1"/>
</dbReference>
<evidence type="ECO:0000256" key="1">
    <source>
        <dbReference type="ARBA" id="ARBA00004571"/>
    </source>
</evidence>
<evidence type="ECO:0000256" key="12">
    <source>
        <dbReference type="SAM" id="SignalP"/>
    </source>
</evidence>
<dbReference type="InterPro" id="IPR039426">
    <property type="entry name" value="TonB-dep_rcpt-like"/>
</dbReference>
<evidence type="ECO:0000256" key="3">
    <source>
        <dbReference type="ARBA" id="ARBA00022452"/>
    </source>
</evidence>
<proteinExistence type="inferred from homology"/>
<evidence type="ECO:0000259" key="14">
    <source>
        <dbReference type="Pfam" id="PF07715"/>
    </source>
</evidence>
<comment type="caution">
    <text evidence="15">The sequence shown here is derived from an EMBL/GenBank/DDBJ whole genome shotgun (WGS) entry which is preliminary data.</text>
</comment>
<keyword evidence="2 10" id="KW-0813">Transport</keyword>
<evidence type="ECO:0000313" key="16">
    <source>
        <dbReference type="Proteomes" id="UP000282977"/>
    </source>
</evidence>
<evidence type="ECO:0000313" key="15">
    <source>
        <dbReference type="EMBL" id="RVT43690.1"/>
    </source>
</evidence>
<dbReference type="AlphaFoldDB" id="A0A437JDB8"/>
<dbReference type="PROSITE" id="PS52016">
    <property type="entry name" value="TONB_DEPENDENT_REC_3"/>
    <property type="match status" value="1"/>
</dbReference>
<comment type="subcellular location">
    <subcellularLocation>
        <location evidence="1 10">Cell outer membrane</location>
        <topology evidence="1 10">Multi-pass membrane protein</topology>
    </subcellularLocation>
</comment>
<dbReference type="GO" id="GO:0006811">
    <property type="term" value="P:monoatomic ion transport"/>
    <property type="evidence" value="ECO:0007669"/>
    <property type="project" value="UniProtKB-KW"/>
</dbReference>
<dbReference type="EMBL" id="RZUL01000001">
    <property type="protein sequence ID" value="RVT43690.1"/>
    <property type="molecule type" value="Genomic_DNA"/>
</dbReference>
<name>A0A437JDB8_9SPHN</name>
<dbReference type="InterPro" id="IPR037066">
    <property type="entry name" value="Plug_dom_sf"/>
</dbReference>
<evidence type="ECO:0000256" key="5">
    <source>
        <dbReference type="ARBA" id="ARBA00022729"/>
    </source>
</evidence>
<evidence type="ECO:0000256" key="4">
    <source>
        <dbReference type="ARBA" id="ARBA00022692"/>
    </source>
</evidence>
<dbReference type="PANTHER" id="PTHR30069:SF53">
    <property type="entry name" value="COLICIN I RECEPTOR-RELATED"/>
    <property type="match status" value="1"/>
</dbReference>
<feature type="domain" description="TonB-dependent receptor plug" evidence="14">
    <location>
        <begin position="51"/>
        <end position="153"/>
    </location>
</feature>
<sequence>MKITLASVLALAITSPALAQDPSADPAAQADDRIVVTASRSGDAIATRLLGASVTVLDGAQLEQRQTRVISDILRDVPGLAVSRTGGVGGLTQVRVRGSEANHVLVLIDGIEVSDPYQGEYDFATLIADDAARIEVLRGQQSSLYGSDAIGGVIQYITATGSSAPGIRLRAEGGSFGTFNGAARIAGVSGAIDYALASSWNHTDGTPTARGGIRDIGSDSVGASAKLMFTASDALKLTAVGRYSLTQADTNNSENDTRSPRFGQIVDSPGTDFRNTAFYGLLRADLSALDGRWTTALSGQFADTTRKGFQSGTLDFGNKGQRYKGSLESTIRFGSDAIAHRLTGAVDVEREQFQNITPSPFAFTGKRRTDNLGLVAQYDVTINDALALGASIRRDENNRFADVTTWRAQGSYALATGTRVHGAYGTGVKNPGYFELYGFSDGRYIGNPDLKPEKSKGWEAGIVQTLGDEQATFGVTYFDSRLDDEIFTTFLPPTFVATPGNRTTRSKQQGLEATIAARPIPQIQVDAAYTWLKARENDTREVRRPKHVASLNATLFSTDERFSATFTARYNGRQTDLAFTDPSFVPLTVTLKDYVLVNLSASYAVSRRISVFGRIENALGERYEEIFSAVSAGEAAYAGVKISL</sequence>
<dbReference type="Pfam" id="PF07715">
    <property type="entry name" value="Plug"/>
    <property type="match status" value="1"/>
</dbReference>